<protein>
    <submittedName>
        <fullName evidence="1">Uncharacterized protein</fullName>
    </submittedName>
</protein>
<dbReference type="Proteomes" id="UP001595823">
    <property type="component" value="Unassembled WGS sequence"/>
</dbReference>
<gene>
    <name evidence="1" type="ORF">ACFPET_21250</name>
</gene>
<name>A0ABV8U3M9_9ACTN</name>
<organism evidence="1 2">
    <name type="scientific">Salininema proteolyticum</name>
    <dbReference type="NCBI Taxonomy" id="1607685"/>
    <lineage>
        <taxon>Bacteria</taxon>
        <taxon>Bacillati</taxon>
        <taxon>Actinomycetota</taxon>
        <taxon>Actinomycetes</taxon>
        <taxon>Glycomycetales</taxon>
        <taxon>Glycomycetaceae</taxon>
        <taxon>Salininema</taxon>
    </lineage>
</organism>
<keyword evidence="2" id="KW-1185">Reference proteome</keyword>
<dbReference type="RefSeq" id="WP_380624998.1">
    <property type="nucleotide sequence ID" value="NZ_JBHSDK010000058.1"/>
</dbReference>
<evidence type="ECO:0000313" key="1">
    <source>
        <dbReference type="EMBL" id="MFC4337725.1"/>
    </source>
</evidence>
<sequence length="195" mass="21655">MAQRKKILGALAAGAAVGGLLAVRRRLTRPPRAVLYSEPGFRGRQWRRIHDGRAYPVDGTCLPSLGSVRLERADYYDALPYALNDVVIAGSMAVGEGADHLARQVASAARHVLRPRNLLPVYEDEMVTRTWLRLWETDPDRASAEPEDAAWTDILDDSPDLGEWGERARFFQVGILNPLPGFEDMVLPSSPPLER</sequence>
<proteinExistence type="predicted"/>
<accession>A0ABV8U3M9</accession>
<dbReference type="EMBL" id="JBHSDK010000058">
    <property type="protein sequence ID" value="MFC4337725.1"/>
    <property type="molecule type" value="Genomic_DNA"/>
</dbReference>
<comment type="caution">
    <text evidence="1">The sequence shown here is derived from an EMBL/GenBank/DDBJ whole genome shotgun (WGS) entry which is preliminary data.</text>
</comment>
<reference evidence="2" key="1">
    <citation type="journal article" date="2019" name="Int. J. Syst. Evol. Microbiol.">
        <title>The Global Catalogue of Microorganisms (GCM) 10K type strain sequencing project: providing services to taxonomists for standard genome sequencing and annotation.</title>
        <authorList>
            <consortium name="The Broad Institute Genomics Platform"/>
            <consortium name="The Broad Institute Genome Sequencing Center for Infectious Disease"/>
            <person name="Wu L."/>
            <person name="Ma J."/>
        </authorList>
    </citation>
    <scope>NUCLEOTIDE SEQUENCE [LARGE SCALE GENOMIC DNA]</scope>
    <source>
        <strain evidence="2">IBRC-M 10908</strain>
    </source>
</reference>
<evidence type="ECO:0000313" key="2">
    <source>
        <dbReference type="Proteomes" id="UP001595823"/>
    </source>
</evidence>